<keyword evidence="2" id="KW-1185">Reference proteome</keyword>
<dbReference type="EMBL" id="JAGKHQ010000009">
    <property type="protein sequence ID" value="KAG7508086.1"/>
    <property type="molecule type" value="Genomic_DNA"/>
</dbReference>
<comment type="caution">
    <text evidence="1">The sequence shown here is derived from an EMBL/GenBank/DDBJ whole genome shotgun (WGS) entry which is preliminary data.</text>
</comment>
<dbReference type="AlphaFoldDB" id="A0AAV6RRJ0"/>
<gene>
    <name evidence="1" type="ORF">JOB18_002581</name>
</gene>
<organism evidence="1 2">
    <name type="scientific">Solea senegalensis</name>
    <name type="common">Senegalese sole</name>
    <dbReference type="NCBI Taxonomy" id="28829"/>
    <lineage>
        <taxon>Eukaryota</taxon>
        <taxon>Metazoa</taxon>
        <taxon>Chordata</taxon>
        <taxon>Craniata</taxon>
        <taxon>Vertebrata</taxon>
        <taxon>Euteleostomi</taxon>
        <taxon>Actinopterygii</taxon>
        <taxon>Neopterygii</taxon>
        <taxon>Teleostei</taxon>
        <taxon>Neoteleostei</taxon>
        <taxon>Acanthomorphata</taxon>
        <taxon>Carangaria</taxon>
        <taxon>Pleuronectiformes</taxon>
        <taxon>Pleuronectoidei</taxon>
        <taxon>Soleidae</taxon>
        <taxon>Solea</taxon>
    </lineage>
</organism>
<sequence>MIIIIRIIIPLSACVRFLGCPSLLEPADMTRILSLPDADTRVSRHRVNTVG</sequence>
<evidence type="ECO:0000313" key="1">
    <source>
        <dbReference type="EMBL" id="KAG7508086.1"/>
    </source>
</evidence>
<evidence type="ECO:0000313" key="2">
    <source>
        <dbReference type="Proteomes" id="UP000693946"/>
    </source>
</evidence>
<protein>
    <submittedName>
        <fullName evidence="1">Uncharacterized protein</fullName>
    </submittedName>
</protein>
<accession>A0AAV6RRJ0</accession>
<proteinExistence type="predicted"/>
<dbReference type="Proteomes" id="UP000693946">
    <property type="component" value="Linkage Group LG17"/>
</dbReference>
<name>A0AAV6RRJ0_SOLSE</name>
<reference evidence="1 2" key="1">
    <citation type="journal article" date="2021" name="Sci. Rep.">
        <title>Chromosome anchoring in Senegalese sole (Solea senegalensis) reveals sex-associated markers and genome rearrangements in flatfish.</title>
        <authorList>
            <person name="Guerrero-Cozar I."/>
            <person name="Gomez-Garrido J."/>
            <person name="Berbel C."/>
            <person name="Martinez-Blanch J.F."/>
            <person name="Alioto T."/>
            <person name="Claros M.G."/>
            <person name="Gagnaire P.A."/>
            <person name="Manchado M."/>
        </authorList>
    </citation>
    <scope>NUCLEOTIDE SEQUENCE [LARGE SCALE GENOMIC DNA]</scope>
    <source>
        <strain evidence="1">Sse05_10M</strain>
    </source>
</reference>